<dbReference type="SUPFAM" id="SSF55166">
    <property type="entry name" value="Hedgehog/DD-peptidase"/>
    <property type="match status" value="1"/>
</dbReference>
<dbReference type="RefSeq" id="WP_131335248.1">
    <property type="nucleotide sequence ID" value="NZ_SJJZ01000001.1"/>
</dbReference>
<evidence type="ECO:0000256" key="2">
    <source>
        <dbReference type="SAM" id="SignalP"/>
    </source>
</evidence>
<evidence type="ECO:0000313" key="4">
    <source>
        <dbReference type="EMBL" id="TCC10859.1"/>
    </source>
</evidence>
<dbReference type="OrthoDB" id="3293184at2"/>
<keyword evidence="2" id="KW-0732">Signal</keyword>
<evidence type="ECO:0000313" key="5">
    <source>
        <dbReference type="Proteomes" id="UP000292346"/>
    </source>
</evidence>
<reference evidence="4 5" key="1">
    <citation type="submission" date="2019-02" db="EMBL/GenBank/DDBJ databases">
        <title>Kribbella capetownensis sp. nov. and Kribbella speibonae sp. nov., isolated from soil.</title>
        <authorList>
            <person name="Curtis S.M."/>
            <person name="Norton I."/>
            <person name="Everest G.J."/>
            <person name="Meyers P.R."/>
        </authorList>
    </citation>
    <scope>NUCLEOTIDE SEQUENCE [LARGE SCALE GENOMIC DNA]</scope>
    <source>
        <strain evidence="4 5">KCTC 29219</strain>
    </source>
</reference>
<dbReference type="EMBL" id="SJJZ01000001">
    <property type="protein sequence ID" value="TCC10859.1"/>
    <property type="molecule type" value="Genomic_DNA"/>
</dbReference>
<feature type="chain" id="PRO_5020825613" description="D-alanyl-D-alanine carboxypeptidase-like core domain-containing protein" evidence="2">
    <location>
        <begin position="38"/>
        <end position="203"/>
    </location>
</feature>
<dbReference type="PANTHER" id="PTHR34385">
    <property type="entry name" value="D-ALANYL-D-ALANINE CARBOXYPEPTIDASE"/>
    <property type="match status" value="1"/>
</dbReference>
<dbReference type="AlphaFoldDB" id="A0A4R0HSL4"/>
<sequence length="203" mass="21792">MLTNHLRRDRRPAVPGRLAIVAAVISLALTSCTAVSAQDSAPSSTGSDRSSKSGSTRSGPPGAADGVLPDHTSAYNTSLPGVTKLDPALREAVQKAETGMKADGIKMQVTTGWRSKKYQEELMEKAIRKYGSKKKAKEYVADPDESHHVTGNAVDIGPTDADYWLIRHGSRYGLCQTLSNEIWHFELVTTPGGTCPPMTDPRG</sequence>
<proteinExistence type="predicted"/>
<dbReference type="Gene3D" id="3.30.1380.10">
    <property type="match status" value="1"/>
</dbReference>
<organism evidence="4 5">
    <name type="scientific">Kribbella soli</name>
    <dbReference type="NCBI Taxonomy" id="1124743"/>
    <lineage>
        <taxon>Bacteria</taxon>
        <taxon>Bacillati</taxon>
        <taxon>Actinomycetota</taxon>
        <taxon>Actinomycetes</taxon>
        <taxon>Propionibacteriales</taxon>
        <taxon>Kribbellaceae</taxon>
        <taxon>Kribbella</taxon>
    </lineage>
</organism>
<dbReference type="PROSITE" id="PS51257">
    <property type="entry name" value="PROKAR_LIPOPROTEIN"/>
    <property type="match status" value="1"/>
</dbReference>
<protein>
    <recommendedName>
        <fullName evidence="3">D-alanyl-D-alanine carboxypeptidase-like core domain-containing protein</fullName>
    </recommendedName>
</protein>
<dbReference type="GO" id="GO:0006508">
    <property type="term" value="P:proteolysis"/>
    <property type="evidence" value="ECO:0007669"/>
    <property type="project" value="InterPro"/>
</dbReference>
<feature type="domain" description="D-alanyl-D-alanine carboxypeptidase-like core" evidence="3">
    <location>
        <begin position="84"/>
        <end position="187"/>
    </location>
</feature>
<dbReference type="PANTHER" id="PTHR34385:SF1">
    <property type="entry name" value="PEPTIDOGLYCAN L-ALANYL-D-GLUTAMATE ENDOPEPTIDASE CWLK"/>
    <property type="match status" value="1"/>
</dbReference>
<dbReference type="InterPro" id="IPR003709">
    <property type="entry name" value="VanY-like_core_dom"/>
</dbReference>
<dbReference type="CDD" id="cd14846">
    <property type="entry name" value="Peptidase_M15_like"/>
    <property type="match status" value="1"/>
</dbReference>
<evidence type="ECO:0000256" key="1">
    <source>
        <dbReference type="SAM" id="MobiDB-lite"/>
    </source>
</evidence>
<keyword evidence="5" id="KW-1185">Reference proteome</keyword>
<dbReference type="GO" id="GO:0008233">
    <property type="term" value="F:peptidase activity"/>
    <property type="evidence" value="ECO:0007669"/>
    <property type="project" value="InterPro"/>
</dbReference>
<feature type="region of interest" description="Disordered" evidence="1">
    <location>
        <begin position="36"/>
        <end position="81"/>
    </location>
</feature>
<dbReference type="InterPro" id="IPR052179">
    <property type="entry name" value="DD-CPase-like"/>
</dbReference>
<feature type="signal peptide" evidence="2">
    <location>
        <begin position="1"/>
        <end position="37"/>
    </location>
</feature>
<evidence type="ECO:0000259" key="3">
    <source>
        <dbReference type="Pfam" id="PF02557"/>
    </source>
</evidence>
<feature type="compositionally biased region" description="Low complexity" evidence="1">
    <location>
        <begin position="43"/>
        <end position="62"/>
    </location>
</feature>
<dbReference type="Pfam" id="PF02557">
    <property type="entry name" value="VanY"/>
    <property type="match status" value="1"/>
</dbReference>
<gene>
    <name evidence="4" type="ORF">E0H45_06010</name>
</gene>
<comment type="caution">
    <text evidence="4">The sequence shown here is derived from an EMBL/GenBank/DDBJ whole genome shotgun (WGS) entry which is preliminary data.</text>
</comment>
<dbReference type="Proteomes" id="UP000292346">
    <property type="component" value="Unassembled WGS sequence"/>
</dbReference>
<accession>A0A4R0HSL4</accession>
<dbReference type="InterPro" id="IPR009045">
    <property type="entry name" value="Zn_M74/Hedgehog-like"/>
</dbReference>
<name>A0A4R0HSL4_9ACTN</name>